<dbReference type="PANTHER" id="PTHR24112">
    <property type="entry name" value="LEUCINE-RICH REPEAT, ISOFORM F-RELATED"/>
    <property type="match status" value="1"/>
</dbReference>
<feature type="compositionally biased region" description="Polar residues" evidence="2">
    <location>
        <begin position="548"/>
        <end position="558"/>
    </location>
</feature>
<dbReference type="InterPro" id="IPR014756">
    <property type="entry name" value="Ig_E-set"/>
</dbReference>
<dbReference type="PROSITE" id="PS50297">
    <property type="entry name" value="ANK_REP_REGION"/>
    <property type="match status" value="1"/>
</dbReference>
<accession>A0A9P6UXW5</accession>
<feature type="domain" description="IPT/TIG" evidence="3">
    <location>
        <begin position="592"/>
        <end position="682"/>
    </location>
</feature>
<name>A0A9P6UXW5_9FUNG</name>
<sequence length="1830" mass="200471">MQPIIPQQQDQFHSTLSSAPSHASSQQQQQQQQQQHLHHLHSHSPHPSLEHLVQQPQHASYDSAQAIAASHIGLERQQQQQRDSLLSPSHAATYTTTGKQKSSSHYGQRFNPILATTAAVSAQPAAPSTLVAASYSQLSIGQSVPANQSLSYSQGDAQNLFSHGLTTVSGLQGTSTASVGIAVASSARQQPMVHQLSPPARSHDLLIPSWSSSVPTYTQGYESKYASNSGLDAHHSTTVGATAHAGLITNNFYARSLHTPYYQMGLGTVTTEGAQFDYGAAHGPGTMSLFGSSVIDPLEGSRLPTFDVRAYTFRKKSRHYVAVKHKNALRIEPIIYLKTSILDNQREVVRNWDYLRFSIHRFRDNALPKKKLSSEGKFSKMRTARILDVNITLVSPNNKNRLIEESCPACVMRMDGERKIMQVLAKNFKLTPAGEPVIDVRKGHAIVCIKLNCYCDHHNEHEGFVVRMQTEPEVVRLGGSVRLRICCEARSKSGPAEPEVEEEDGLTDIDAPVSTGSRSPLGHDRLIQSPSLSYGSQSPDPRSRQREQSTANSSSVASPRSVDERVVSSLGVGDPLHGQSGGRSVSPPAFRTIYPLTPSEGTCFGGTRVTIHGAHFDVMQNPVVYFGKVPADLVTISHHDVMECTTPAAEGLKPGIVEVRIASQAFPLGAVENDASVDFMYTAPLDYDFYNLAATSLSYAMSNEYPNENSLAYVLGAHGNGLVAGLGQGQMQGSSDTLSGDTLDMGLAWGLNEDILLDFLKAIQLLAPGRVLPAFQSETGHTLLHLAAQKGMIRLARELLAMGIDHTAVDRNRKTARDFAQAVSDADMIQLLSEAKLPPRPMVPRLNASDSMTTNPSSMKDIVESLIQKHEQTLSRALAQEQDRKAKELRQLRDRSLRIMELRDMPVAKLMPPALSIVDIEGDEIAHFSEESSPSTKSLDDDEHSPMDDTTMDEDEDAATDRKRKSREDEFKISDSASKKLATKLDSRLSSKDGAIDPVDWQYVQNGIKRWEDSKATKIFGNILEHAEATDIQIWACESATVTSYKSLTTVESPVTAPIEPVRAVLALSVCGLHLYSEQPSSVLSTPKKLEHWSLAEIDGVMCRSENSKGILQVNLCGLVPRGGRDLTGETIQITAKSETAAFEISRAIERAQNQLTAYQRSAYRDDWTELRLGMWGALFNVDHSELATIIADDILELRNETLVVKAASDNRGHSLAMAAAVFRTARDLQDTCSKVCFKGAKVADNGWARTELIKELEGTVQAMRHVSQWEFSDCGWTVLTADGFINGLKGGASDGESRHRCRKISLAGNRFEGDNNVGHRLAACVDRLQDLESLDVANCDIGVDGMKELVHRLHNYLELRLQGNRADESWWRCMDTVLEMNPRLQQCSLGAPISTANPEGSLLALDRILSLKDLAELDLSNSPISQSTLAILETRVRQDSINLQTLNLSHSGLSWSSLVPIFKAICSVNESTKFTLEISKNPLFDLEDAIQDWETSIAEAQVQVPFGIHMTDLLLSDAVLQRVLTPLENATCFNELNIKGLYVTRVSQAQELGSLSYDEARLKTIPEIASEESCQALGRVIVSNSTLVMLDVSGNLVERPIVHDKVNSVSASETPLSCSSGGLGRNVVLAFPALVQNSTLRVLSVDHNRFGEEGIIDLCKAMRSNTGVGVLSCDGNDAYTPKGLQAAAAIFAPEEFLAEPETRATTPSIPVAEALSLRVVDDVPPPSDGYNSTLSVWKLSPEDILMHMQHLTMEVHRLTGEYNRIEKMQAASMHGEDVKFLGPTPLEDVHRRLTAAETNRIEYSETHARIIRSISQNNRRTKDATASQR</sequence>
<dbReference type="Proteomes" id="UP000738325">
    <property type="component" value="Unassembled WGS sequence"/>
</dbReference>
<evidence type="ECO:0000256" key="1">
    <source>
        <dbReference type="PROSITE-ProRule" id="PRU00023"/>
    </source>
</evidence>
<dbReference type="Gene3D" id="3.80.10.10">
    <property type="entry name" value="Ribonuclease Inhibitor"/>
    <property type="match status" value="1"/>
</dbReference>
<feature type="compositionally biased region" description="Acidic residues" evidence="2">
    <location>
        <begin position="498"/>
        <end position="507"/>
    </location>
</feature>
<feature type="region of interest" description="Disordered" evidence="2">
    <location>
        <begin position="1"/>
        <end position="61"/>
    </location>
</feature>
<dbReference type="InterPro" id="IPR051279">
    <property type="entry name" value="PP1-Reg/Actin-Interact_Protein"/>
</dbReference>
<dbReference type="Gene3D" id="2.60.40.10">
    <property type="entry name" value="Immunoglobulins"/>
    <property type="match status" value="1"/>
</dbReference>
<dbReference type="OrthoDB" id="120976at2759"/>
<dbReference type="InterPro" id="IPR002909">
    <property type="entry name" value="IPT_dom"/>
</dbReference>
<evidence type="ECO:0000313" key="5">
    <source>
        <dbReference type="Proteomes" id="UP000738325"/>
    </source>
</evidence>
<protein>
    <recommendedName>
        <fullName evidence="3">IPT/TIG domain-containing protein</fullName>
    </recommendedName>
</protein>
<keyword evidence="1" id="KW-0040">ANK repeat</keyword>
<dbReference type="SUPFAM" id="SSF48403">
    <property type="entry name" value="Ankyrin repeat"/>
    <property type="match status" value="1"/>
</dbReference>
<dbReference type="SUPFAM" id="SSF81296">
    <property type="entry name" value="E set domains"/>
    <property type="match status" value="1"/>
</dbReference>
<dbReference type="InterPro" id="IPR002110">
    <property type="entry name" value="Ankyrin_rpt"/>
</dbReference>
<dbReference type="PROSITE" id="PS50088">
    <property type="entry name" value="ANK_REPEAT"/>
    <property type="match status" value="1"/>
</dbReference>
<comment type="caution">
    <text evidence="4">The sequence shown here is derived from an EMBL/GenBank/DDBJ whole genome shotgun (WGS) entry which is preliminary data.</text>
</comment>
<dbReference type="Pfam" id="PF13516">
    <property type="entry name" value="LRR_6"/>
    <property type="match status" value="2"/>
</dbReference>
<feature type="compositionally biased region" description="Polar residues" evidence="2">
    <location>
        <begin position="1"/>
        <end position="12"/>
    </location>
</feature>
<evidence type="ECO:0000313" key="4">
    <source>
        <dbReference type="EMBL" id="KAG0324493.1"/>
    </source>
</evidence>
<dbReference type="InterPro" id="IPR001611">
    <property type="entry name" value="Leu-rich_rpt"/>
</dbReference>
<dbReference type="Gene3D" id="1.25.40.20">
    <property type="entry name" value="Ankyrin repeat-containing domain"/>
    <property type="match status" value="1"/>
</dbReference>
<keyword evidence="5" id="KW-1185">Reference proteome</keyword>
<reference evidence="4" key="1">
    <citation type="journal article" date="2020" name="Fungal Divers.">
        <title>Resolving the Mortierellaceae phylogeny through synthesis of multi-gene phylogenetics and phylogenomics.</title>
        <authorList>
            <person name="Vandepol N."/>
            <person name="Liber J."/>
            <person name="Desiro A."/>
            <person name="Na H."/>
            <person name="Kennedy M."/>
            <person name="Barry K."/>
            <person name="Grigoriev I.V."/>
            <person name="Miller A.N."/>
            <person name="O'Donnell K."/>
            <person name="Stajich J.E."/>
            <person name="Bonito G."/>
        </authorList>
    </citation>
    <scope>NUCLEOTIDE SEQUENCE</scope>
    <source>
        <strain evidence="4">REB-010B</strain>
    </source>
</reference>
<organism evidence="4 5">
    <name type="scientific">Dissophora globulifera</name>
    <dbReference type="NCBI Taxonomy" id="979702"/>
    <lineage>
        <taxon>Eukaryota</taxon>
        <taxon>Fungi</taxon>
        <taxon>Fungi incertae sedis</taxon>
        <taxon>Mucoromycota</taxon>
        <taxon>Mortierellomycotina</taxon>
        <taxon>Mortierellomycetes</taxon>
        <taxon>Mortierellales</taxon>
        <taxon>Mortierellaceae</taxon>
        <taxon>Dissophora</taxon>
    </lineage>
</organism>
<evidence type="ECO:0000256" key="2">
    <source>
        <dbReference type="SAM" id="MobiDB-lite"/>
    </source>
</evidence>
<dbReference type="InterPro" id="IPR036770">
    <property type="entry name" value="Ankyrin_rpt-contain_sf"/>
</dbReference>
<dbReference type="Pfam" id="PF01833">
    <property type="entry name" value="TIG"/>
    <property type="match status" value="1"/>
</dbReference>
<dbReference type="SMART" id="SM00368">
    <property type="entry name" value="LRR_RI"/>
    <property type="match status" value="3"/>
</dbReference>
<dbReference type="EMBL" id="JAAAIP010000146">
    <property type="protein sequence ID" value="KAG0324493.1"/>
    <property type="molecule type" value="Genomic_DNA"/>
</dbReference>
<dbReference type="InterPro" id="IPR013783">
    <property type="entry name" value="Ig-like_fold"/>
</dbReference>
<feature type="region of interest" description="Disordered" evidence="2">
    <location>
        <begin position="928"/>
        <end position="972"/>
    </location>
</feature>
<dbReference type="InterPro" id="IPR032675">
    <property type="entry name" value="LRR_dom_sf"/>
</dbReference>
<dbReference type="SMART" id="SM00429">
    <property type="entry name" value="IPT"/>
    <property type="match status" value="1"/>
</dbReference>
<proteinExistence type="predicted"/>
<feature type="repeat" description="ANK" evidence="1">
    <location>
        <begin position="779"/>
        <end position="811"/>
    </location>
</feature>
<dbReference type="SUPFAM" id="SSF52047">
    <property type="entry name" value="RNI-like"/>
    <property type="match status" value="1"/>
</dbReference>
<evidence type="ECO:0000259" key="3">
    <source>
        <dbReference type="SMART" id="SM00429"/>
    </source>
</evidence>
<feature type="compositionally biased region" description="Low complexity" evidence="2">
    <location>
        <begin position="13"/>
        <end position="35"/>
    </location>
</feature>
<dbReference type="CDD" id="cd00102">
    <property type="entry name" value="IPT"/>
    <property type="match status" value="1"/>
</dbReference>
<feature type="region of interest" description="Disordered" evidence="2">
    <location>
        <begin position="492"/>
        <end position="588"/>
    </location>
</feature>
<gene>
    <name evidence="4" type="ORF">BGZ99_001741</name>
</gene>
<feature type="compositionally biased region" description="Polar residues" evidence="2">
    <location>
        <begin position="528"/>
        <end position="540"/>
    </location>
</feature>